<comment type="caution">
    <text evidence="1">The sequence shown here is derived from an EMBL/GenBank/DDBJ whole genome shotgun (WGS) entry which is preliminary data.</text>
</comment>
<keyword evidence="2" id="KW-1185">Reference proteome</keyword>
<evidence type="ECO:0000313" key="2">
    <source>
        <dbReference type="Proteomes" id="UP001054252"/>
    </source>
</evidence>
<protein>
    <submittedName>
        <fullName evidence="1">Uncharacterized protein</fullName>
    </submittedName>
</protein>
<organism evidence="1 2">
    <name type="scientific">Rubroshorea leprosula</name>
    <dbReference type="NCBI Taxonomy" id="152421"/>
    <lineage>
        <taxon>Eukaryota</taxon>
        <taxon>Viridiplantae</taxon>
        <taxon>Streptophyta</taxon>
        <taxon>Embryophyta</taxon>
        <taxon>Tracheophyta</taxon>
        <taxon>Spermatophyta</taxon>
        <taxon>Magnoliopsida</taxon>
        <taxon>eudicotyledons</taxon>
        <taxon>Gunneridae</taxon>
        <taxon>Pentapetalae</taxon>
        <taxon>rosids</taxon>
        <taxon>malvids</taxon>
        <taxon>Malvales</taxon>
        <taxon>Dipterocarpaceae</taxon>
        <taxon>Rubroshorea</taxon>
    </lineage>
</organism>
<evidence type="ECO:0000313" key="1">
    <source>
        <dbReference type="EMBL" id="GKV05569.1"/>
    </source>
</evidence>
<sequence>MITFKSGGDAKSLMERVSKVDSGQAKGKVGLLAACSTHDDNKLVSFIFW</sequence>
<proteinExistence type="predicted"/>
<gene>
    <name evidence="1" type="ORF">SLEP1_g17567</name>
</gene>
<accession>A0AAV5J090</accession>
<name>A0AAV5J090_9ROSI</name>
<reference evidence="1 2" key="1">
    <citation type="journal article" date="2021" name="Commun. Biol.">
        <title>The genome of Shorea leprosula (Dipterocarpaceae) highlights the ecological relevance of drought in aseasonal tropical rainforests.</title>
        <authorList>
            <person name="Ng K.K.S."/>
            <person name="Kobayashi M.J."/>
            <person name="Fawcett J.A."/>
            <person name="Hatakeyama M."/>
            <person name="Paape T."/>
            <person name="Ng C.H."/>
            <person name="Ang C.C."/>
            <person name="Tnah L.H."/>
            <person name="Lee C.T."/>
            <person name="Nishiyama T."/>
            <person name="Sese J."/>
            <person name="O'Brien M.J."/>
            <person name="Copetti D."/>
            <person name="Mohd Noor M.I."/>
            <person name="Ong R.C."/>
            <person name="Putra M."/>
            <person name="Sireger I.Z."/>
            <person name="Indrioko S."/>
            <person name="Kosugi Y."/>
            <person name="Izuno A."/>
            <person name="Isagi Y."/>
            <person name="Lee S.L."/>
            <person name="Shimizu K.K."/>
        </authorList>
    </citation>
    <scope>NUCLEOTIDE SEQUENCE [LARGE SCALE GENOMIC DNA]</scope>
    <source>
        <strain evidence="1">214</strain>
    </source>
</reference>
<dbReference type="AlphaFoldDB" id="A0AAV5J090"/>
<dbReference type="Proteomes" id="UP001054252">
    <property type="component" value="Unassembled WGS sequence"/>
</dbReference>
<dbReference type="EMBL" id="BPVZ01000024">
    <property type="protein sequence ID" value="GKV05569.1"/>
    <property type="molecule type" value="Genomic_DNA"/>
</dbReference>